<name>A0A7E4W0U9_PANRE</name>
<keyword evidence="1" id="KW-1185">Reference proteome</keyword>
<dbReference type="WBParaSite" id="Pan_g5107.t1">
    <property type="protein sequence ID" value="Pan_g5107.t1"/>
    <property type="gene ID" value="Pan_g5107"/>
</dbReference>
<evidence type="ECO:0000313" key="1">
    <source>
        <dbReference type="Proteomes" id="UP000492821"/>
    </source>
</evidence>
<organism evidence="1 2">
    <name type="scientific">Panagrellus redivivus</name>
    <name type="common">Microworm</name>
    <dbReference type="NCBI Taxonomy" id="6233"/>
    <lineage>
        <taxon>Eukaryota</taxon>
        <taxon>Metazoa</taxon>
        <taxon>Ecdysozoa</taxon>
        <taxon>Nematoda</taxon>
        <taxon>Chromadorea</taxon>
        <taxon>Rhabditida</taxon>
        <taxon>Tylenchina</taxon>
        <taxon>Panagrolaimomorpha</taxon>
        <taxon>Panagrolaimoidea</taxon>
        <taxon>Panagrolaimidae</taxon>
        <taxon>Panagrellus</taxon>
    </lineage>
</organism>
<reference evidence="2" key="2">
    <citation type="submission" date="2020-10" db="UniProtKB">
        <authorList>
            <consortium name="WormBaseParasite"/>
        </authorList>
    </citation>
    <scope>IDENTIFICATION</scope>
</reference>
<reference evidence="1" key="1">
    <citation type="journal article" date="2013" name="Genetics">
        <title>The draft genome and transcriptome of Panagrellus redivivus are shaped by the harsh demands of a free-living lifestyle.</title>
        <authorList>
            <person name="Srinivasan J."/>
            <person name="Dillman A.R."/>
            <person name="Macchietto M.G."/>
            <person name="Heikkinen L."/>
            <person name="Lakso M."/>
            <person name="Fracchia K.M."/>
            <person name="Antoshechkin I."/>
            <person name="Mortazavi A."/>
            <person name="Wong G."/>
            <person name="Sternberg P.W."/>
        </authorList>
    </citation>
    <scope>NUCLEOTIDE SEQUENCE [LARGE SCALE GENOMIC DNA]</scope>
    <source>
        <strain evidence="1">MT8872</strain>
    </source>
</reference>
<dbReference type="AlphaFoldDB" id="A0A7E4W0U9"/>
<dbReference type="Proteomes" id="UP000492821">
    <property type="component" value="Unassembled WGS sequence"/>
</dbReference>
<protein>
    <submittedName>
        <fullName evidence="2">CUB_2 domain-containing protein</fullName>
    </submittedName>
</protein>
<proteinExistence type="predicted"/>
<accession>A0A7E4W0U9</accession>
<sequence length="180" mass="20282">MELQIHGQQSLQYLSDYQNNTITIFSNSNQNQSSFYINSGIVYFQFVTSSHNDVPLYFYFSINAQLQNANLNSVVCDGQQFVDQVTYIESIFVESSCFNNLTTVPPFTLYDLSTIERSIDLFSFYTNASSYDVLSPEMSNGIPTYSANASSLYIQYVKLQNSDGIARVLVGPSKMFTSLS</sequence>
<evidence type="ECO:0000313" key="2">
    <source>
        <dbReference type="WBParaSite" id="Pan_g5107.t1"/>
    </source>
</evidence>